<accession>A0A059AZC7</accession>
<reference evidence="1" key="1">
    <citation type="submission" date="2013-07" db="EMBL/GenBank/DDBJ databases">
        <title>The genome of Eucalyptus grandis.</title>
        <authorList>
            <person name="Schmutz J."/>
            <person name="Hayes R."/>
            <person name="Myburg A."/>
            <person name="Tuskan G."/>
            <person name="Grattapaglia D."/>
            <person name="Rokhsar D.S."/>
        </authorList>
    </citation>
    <scope>NUCLEOTIDE SEQUENCE</scope>
    <source>
        <tissue evidence="1">Leaf extractions</tissue>
    </source>
</reference>
<dbReference type="EMBL" id="KK198760">
    <property type="protein sequence ID" value="KCW59332.1"/>
    <property type="molecule type" value="Genomic_DNA"/>
</dbReference>
<dbReference type="InParanoid" id="A0A059AZC7"/>
<evidence type="ECO:0000313" key="1">
    <source>
        <dbReference type="EMBL" id="KCW59332.1"/>
    </source>
</evidence>
<organism evidence="1">
    <name type="scientific">Eucalyptus grandis</name>
    <name type="common">Flooded gum</name>
    <dbReference type="NCBI Taxonomy" id="71139"/>
    <lineage>
        <taxon>Eukaryota</taxon>
        <taxon>Viridiplantae</taxon>
        <taxon>Streptophyta</taxon>
        <taxon>Embryophyta</taxon>
        <taxon>Tracheophyta</taxon>
        <taxon>Spermatophyta</taxon>
        <taxon>Magnoliopsida</taxon>
        <taxon>eudicotyledons</taxon>
        <taxon>Gunneridae</taxon>
        <taxon>Pentapetalae</taxon>
        <taxon>rosids</taxon>
        <taxon>malvids</taxon>
        <taxon>Myrtales</taxon>
        <taxon>Myrtaceae</taxon>
        <taxon>Myrtoideae</taxon>
        <taxon>Eucalypteae</taxon>
        <taxon>Eucalyptus</taxon>
    </lineage>
</organism>
<proteinExistence type="predicted"/>
<sequence>MGSSRSSSLTISIPINCIKSCICIVPTSSLIKQCSMRIFIPMVVSNSQLSRTFSMYSLLLPLKKHAMCRKISFA</sequence>
<name>A0A059AZC7_EUCGR</name>
<protein>
    <submittedName>
        <fullName evidence="1">Uncharacterized protein</fullName>
    </submittedName>
</protein>
<dbReference type="AlphaFoldDB" id="A0A059AZC7"/>
<dbReference type="Gramene" id="KCW59332">
    <property type="protein sequence ID" value="KCW59332"/>
    <property type="gene ID" value="EUGRSUZ_H02022"/>
</dbReference>
<gene>
    <name evidence="1" type="ORF">EUGRSUZ_H02022</name>
</gene>